<evidence type="ECO:0000256" key="1">
    <source>
        <dbReference type="SAM" id="MobiDB-lite"/>
    </source>
</evidence>
<dbReference type="Pfam" id="PF17233">
    <property type="entry name" value="DUF5308"/>
    <property type="match status" value="1"/>
</dbReference>
<sequence>MSRLQDLPLLHPSLTLHLSDNADTPIISSAPPPPAIQPSSPPPAARPRPRSTRSAAISSLSRSALASYTAAQRLGLGSPVRIMVECVSTYNNSTNTSQSQPQNGTGSSSSSTASGPMVLNTFIPPLQPPPPPPASSRDARGAPNGAESSSRTTTTVKSYPGTSPGGAGLEADGGDGSKRPPLLVAVVVTPDGESQTVADARVAAARLARVGRRLQARWAEEEDGGQNGDG</sequence>
<organism evidence="2 3">
    <name type="scientific">Coniochaeta ligniaria NRRL 30616</name>
    <dbReference type="NCBI Taxonomy" id="1408157"/>
    <lineage>
        <taxon>Eukaryota</taxon>
        <taxon>Fungi</taxon>
        <taxon>Dikarya</taxon>
        <taxon>Ascomycota</taxon>
        <taxon>Pezizomycotina</taxon>
        <taxon>Sordariomycetes</taxon>
        <taxon>Sordariomycetidae</taxon>
        <taxon>Coniochaetales</taxon>
        <taxon>Coniochaetaceae</taxon>
        <taxon>Coniochaeta</taxon>
    </lineage>
</organism>
<accession>A0A1J7IMU9</accession>
<dbReference type="Proteomes" id="UP000182658">
    <property type="component" value="Unassembled WGS sequence"/>
</dbReference>
<dbReference type="EMBL" id="KV875098">
    <property type="protein sequence ID" value="OIW28531.1"/>
    <property type="molecule type" value="Genomic_DNA"/>
</dbReference>
<gene>
    <name evidence="2" type="ORF">CONLIGDRAFT_681485</name>
</gene>
<feature type="compositionally biased region" description="Low complexity" evidence="1">
    <location>
        <begin position="93"/>
        <end position="115"/>
    </location>
</feature>
<feature type="region of interest" description="Disordered" evidence="1">
    <location>
        <begin position="21"/>
        <end position="58"/>
    </location>
</feature>
<keyword evidence="3" id="KW-1185">Reference proteome</keyword>
<proteinExistence type="predicted"/>
<reference evidence="2 3" key="1">
    <citation type="submission" date="2016-10" db="EMBL/GenBank/DDBJ databases">
        <title>Draft genome sequence of Coniochaeta ligniaria NRRL30616, a lignocellulolytic fungus for bioabatement of inhibitors in plant biomass hydrolysates.</title>
        <authorList>
            <consortium name="DOE Joint Genome Institute"/>
            <person name="Jimenez D.J."/>
            <person name="Hector R.E."/>
            <person name="Riley R."/>
            <person name="Sun H."/>
            <person name="Grigoriev I.V."/>
            <person name="Van Elsas J.D."/>
            <person name="Nichols N.N."/>
        </authorList>
    </citation>
    <scope>NUCLEOTIDE SEQUENCE [LARGE SCALE GENOMIC DNA]</scope>
    <source>
        <strain evidence="2 3">NRRL 30616</strain>
    </source>
</reference>
<name>A0A1J7IMU9_9PEZI</name>
<dbReference type="AlphaFoldDB" id="A0A1J7IMU9"/>
<dbReference type="InterPro" id="IPR035186">
    <property type="entry name" value="DUF5308"/>
</dbReference>
<protein>
    <submittedName>
        <fullName evidence="2">Uncharacterized protein</fullName>
    </submittedName>
</protein>
<feature type="compositionally biased region" description="Pro residues" evidence="1">
    <location>
        <begin position="30"/>
        <end position="46"/>
    </location>
</feature>
<feature type="region of interest" description="Disordered" evidence="1">
    <location>
        <begin position="93"/>
        <end position="182"/>
    </location>
</feature>
<evidence type="ECO:0000313" key="3">
    <source>
        <dbReference type="Proteomes" id="UP000182658"/>
    </source>
</evidence>
<dbReference type="InParanoid" id="A0A1J7IMU9"/>
<feature type="compositionally biased region" description="Polar residues" evidence="1">
    <location>
        <begin position="146"/>
        <end position="161"/>
    </location>
</feature>
<feature type="compositionally biased region" description="Pro residues" evidence="1">
    <location>
        <begin position="125"/>
        <end position="134"/>
    </location>
</feature>
<evidence type="ECO:0000313" key="2">
    <source>
        <dbReference type="EMBL" id="OIW28531.1"/>
    </source>
</evidence>